<keyword evidence="1" id="KW-0812">Transmembrane</keyword>
<protein>
    <submittedName>
        <fullName evidence="2">Uncharacterized protein</fullName>
    </submittedName>
</protein>
<keyword evidence="3" id="KW-1185">Reference proteome</keyword>
<name>A0ABT1EUV1_9PROT</name>
<reference evidence="2 3" key="1">
    <citation type="submission" date="2022-06" db="EMBL/GenBank/DDBJ databases">
        <title>Acetobacer genomes from food samples.</title>
        <authorList>
            <person name="Sombolestani A."/>
        </authorList>
    </citation>
    <scope>NUCLEOTIDE SEQUENCE [LARGE SCALE GENOMIC DNA]</scope>
    <source>
        <strain evidence="2 3">R-83281</strain>
    </source>
</reference>
<keyword evidence="1" id="KW-1133">Transmembrane helix</keyword>
<proteinExistence type="predicted"/>
<evidence type="ECO:0000313" key="3">
    <source>
        <dbReference type="Proteomes" id="UP001523543"/>
    </source>
</evidence>
<gene>
    <name evidence="2" type="ORF">NKW54_14030</name>
</gene>
<feature type="transmembrane region" description="Helical" evidence="1">
    <location>
        <begin position="7"/>
        <end position="24"/>
    </location>
</feature>
<dbReference type="Proteomes" id="UP001523543">
    <property type="component" value="Unassembled WGS sequence"/>
</dbReference>
<keyword evidence="1" id="KW-0472">Membrane</keyword>
<evidence type="ECO:0000313" key="2">
    <source>
        <dbReference type="EMBL" id="MCP1247049.1"/>
    </source>
</evidence>
<sequence>MAKNGSFWGRFFLWIILFWLWNIIEPGSVMEIVSHVNNFNSLQDNEPAGAADLD</sequence>
<accession>A0ABT1EUV1</accession>
<evidence type="ECO:0000256" key="1">
    <source>
        <dbReference type="SAM" id="Phobius"/>
    </source>
</evidence>
<dbReference type="EMBL" id="JAMYZR010000045">
    <property type="protein sequence ID" value="MCP1247049.1"/>
    <property type="molecule type" value="Genomic_DNA"/>
</dbReference>
<comment type="caution">
    <text evidence="2">The sequence shown here is derived from an EMBL/GenBank/DDBJ whole genome shotgun (WGS) entry which is preliminary data.</text>
</comment>
<dbReference type="RefSeq" id="WP_156470030.1">
    <property type="nucleotide sequence ID" value="NZ_JAMYZR010000045.1"/>
</dbReference>
<organism evidence="2 3">
    <name type="scientific">Acetobacter cerevisiae</name>
    <dbReference type="NCBI Taxonomy" id="178900"/>
    <lineage>
        <taxon>Bacteria</taxon>
        <taxon>Pseudomonadati</taxon>
        <taxon>Pseudomonadota</taxon>
        <taxon>Alphaproteobacteria</taxon>
        <taxon>Acetobacterales</taxon>
        <taxon>Acetobacteraceae</taxon>
        <taxon>Acetobacter</taxon>
    </lineage>
</organism>